<dbReference type="InterPro" id="IPR037700">
    <property type="entry name" value="NUP88/NUP82"/>
</dbReference>
<dbReference type="KEGG" id="lak:106178063"/>
<keyword evidence="9" id="KW-1185">Reference proteome</keyword>
<name>A0A1S3K2A1_LINAN</name>
<dbReference type="RefSeq" id="XP_013416524.1">
    <property type="nucleotide sequence ID" value="XM_013561070.1"/>
</dbReference>
<comment type="subcellular location">
    <subcellularLocation>
        <location evidence="1">Nucleus</location>
        <location evidence="1">Nuclear pore complex</location>
    </subcellularLocation>
</comment>
<dbReference type="GO" id="GO:0006606">
    <property type="term" value="P:protein import into nucleus"/>
    <property type="evidence" value="ECO:0007669"/>
    <property type="project" value="TreeGrafter"/>
</dbReference>
<dbReference type="OMA" id="AYSCPIH"/>
<reference evidence="10" key="1">
    <citation type="submission" date="2025-08" db="UniProtKB">
        <authorList>
            <consortium name="RefSeq"/>
        </authorList>
    </citation>
    <scope>IDENTIFICATION</scope>
    <source>
        <tissue evidence="10">Gonads</tissue>
    </source>
</reference>
<evidence type="ECO:0000256" key="6">
    <source>
        <dbReference type="ARBA" id="ARBA00023132"/>
    </source>
</evidence>
<evidence type="ECO:0000256" key="8">
    <source>
        <dbReference type="SAM" id="Coils"/>
    </source>
</evidence>
<evidence type="ECO:0000313" key="10">
    <source>
        <dbReference type="RefSeq" id="XP_013416524.1"/>
    </source>
</evidence>
<dbReference type="OrthoDB" id="341482at2759"/>
<dbReference type="GO" id="GO:0000055">
    <property type="term" value="P:ribosomal large subunit export from nucleus"/>
    <property type="evidence" value="ECO:0007669"/>
    <property type="project" value="InterPro"/>
</dbReference>
<dbReference type="InterPro" id="IPR019321">
    <property type="entry name" value="Nucleoporin_Nup88"/>
</dbReference>
<keyword evidence="5" id="KW-0811">Translocation</keyword>
<dbReference type="GO" id="GO:0000056">
    <property type="term" value="P:ribosomal small subunit export from nucleus"/>
    <property type="evidence" value="ECO:0007669"/>
    <property type="project" value="InterPro"/>
</dbReference>
<protein>
    <submittedName>
        <fullName evidence="10">Nuclear pore complex protein Nup88-like</fullName>
    </submittedName>
</protein>
<organism evidence="9 10">
    <name type="scientific">Lingula anatina</name>
    <name type="common">Brachiopod</name>
    <name type="synonym">Lingula unguis</name>
    <dbReference type="NCBI Taxonomy" id="7574"/>
    <lineage>
        <taxon>Eukaryota</taxon>
        <taxon>Metazoa</taxon>
        <taxon>Spiralia</taxon>
        <taxon>Lophotrochozoa</taxon>
        <taxon>Brachiopoda</taxon>
        <taxon>Linguliformea</taxon>
        <taxon>Lingulata</taxon>
        <taxon>Lingulida</taxon>
        <taxon>Linguloidea</taxon>
        <taxon>Lingulidae</taxon>
        <taxon>Lingula</taxon>
    </lineage>
</organism>
<dbReference type="FunCoup" id="A0A1S3K2A1">
    <property type="interactions" value="2166"/>
</dbReference>
<keyword evidence="6" id="KW-0906">Nuclear pore complex</keyword>
<dbReference type="AlphaFoldDB" id="A0A1S3K2A1"/>
<keyword evidence="3" id="KW-0509">mRNA transport</keyword>
<keyword evidence="8" id="KW-0175">Coiled coil</keyword>
<dbReference type="InParanoid" id="A0A1S3K2A1"/>
<accession>A0A1S3K2A1</accession>
<keyword evidence="4" id="KW-0653">Protein transport</keyword>
<evidence type="ECO:0000256" key="4">
    <source>
        <dbReference type="ARBA" id="ARBA00022927"/>
    </source>
</evidence>
<evidence type="ECO:0000256" key="5">
    <source>
        <dbReference type="ARBA" id="ARBA00023010"/>
    </source>
</evidence>
<dbReference type="Pfam" id="PF10168">
    <property type="entry name" value="Nup88"/>
    <property type="match status" value="1"/>
</dbReference>
<dbReference type="PANTHER" id="PTHR13257:SF0">
    <property type="entry name" value="NUCLEAR PORE COMPLEX PROTEIN NUP88"/>
    <property type="match status" value="1"/>
</dbReference>
<proteinExistence type="predicted"/>
<dbReference type="Proteomes" id="UP000085678">
    <property type="component" value="Unplaced"/>
</dbReference>
<evidence type="ECO:0000256" key="7">
    <source>
        <dbReference type="ARBA" id="ARBA00023242"/>
    </source>
</evidence>
<evidence type="ECO:0000256" key="2">
    <source>
        <dbReference type="ARBA" id="ARBA00022448"/>
    </source>
</evidence>
<evidence type="ECO:0000313" key="9">
    <source>
        <dbReference type="Proteomes" id="UP000085678"/>
    </source>
</evidence>
<sequence>MRYSLAGVSRVTLVDETNMAASSNIEDWRNLLKKHPLFELIASKNTESRNDNDSKDILTVKDGEIFIWNAEDSNILTTNLKNLALNNDRTSAYQALLCTNPPVFDVQRIEFSLTGHHLALIGERGLTVVQMPRRWGKHADFEGGKEKVSSRTVNIGERFFASSGNIKLLQAAWHPGSETDTHLVLLTSDDCLRIFNIAEPYEAEQTFALSDYYDHSLAGGKTSIMAALGELAVAFDFGPAVELKSKGTKEQKEIAWPVYLLRGNGEVYAVLTSAGSKRLKSKVVGPLTMHPPAEDNYGTDACSLLCIHSTPPVLVIATSDGNLYHCVVLNKGEDDDSLSEVSWTGTEASTQYDTLSETSLYVYERVELELSLTTVAVETDELIEDDFTCPIRLHTDPSTKDRYHCLHSAGVHAVVLPWLNRLEDFTESSSESLLEVGQQEAVVEHIICTKPLPSSPACPVMGLDIVDNHLLGTTLIILTAAMECLTVPLVTSYRSSPPPLLSSLASEKIPSPLRRLQREPFDQYIRKILRRESSNPLLRSAGRTDLTQQQCFQLLSRATQVFREEYIQKQDLAREEIEKRAHVLKDQKQHQQKDLDHCRMLQTQLTENARESAERYEDCVEKQSEILSRIQNILRKLEERSPVLSDAEKNMQKELKAMSEKITYFKKSLDLVKVKMNYQKQQKSRQTRTSRPMISGSQTKQLKSVLKDQGDQITQLVKEVGELKTKLDI</sequence>
<evidence type="ECO:0000256" key="1">
    <source>
        <dbReference type="ARBA" id="ARBA00004567"/>
    </source>
</evidence>
<dbReference type="SUPFAM" id="SSF50978">
    <property type="entry name" value="WD40 repeat-like"/>
    <property type="match status" value="1"/>
</dbReference>
<dbReference type="GO" id="GO:0005643">
    <property type="term" value="C:nuclear pore"/>
    <property type="evidence" value="ECO:0007669"/>
    <property type="project" value="UniProtKB-SubCell"/>
</dbReference>
<gene>
    <name evidence="10" type="primary">LOC106178063</name>
</gene>
<dbReference type="PANTHER" id="PTHR13257">
    <property type="entry name" value="NUCLEOPORIN NUP84-RELATED"/>
    <property type="match status" value="1"/>
</dbReference>
<dbReference type="GO" id="GO:0017056">
    <property type="term" value="F:structural constituent of nuclear pore"/>
    <property type="evidence" value="ECO:0007669"/>
    <property type="project" value="InterPro"/>
</dbReference>
<evidence type="ECO:0000256" key="3">
    <source>
        <dbReference type="ARBA" id="ARBA00022816"/>
    </source>
</evidence>
<dbReference type="STRING" id="7574.A0A1S3K2A1"/>
<dbReference type="GeneID" id="106178063"/>
<dbReference type="InterPro" id="IPR036322">
    <property type="entry name" value="WD40_repeat_dom_sf"/>
</dbReference>
<keyword evidence="7" id="KW-0539">Nucleus</keyword>
<keyword evidence="2" id="KW-0813">Transport</keyword>
<dbReference type="GO" id="GO:0006406">
    <property type="term" value="P:mRNA export from nucleus"/>
    <property type="evidence" value="ECO:0007669"/>
    <property type="project" value="TreeGrafter"/>
</dbReference>
<feature type="coiled-coil region" evidence="8">
    <location>
        <begin position="567"/>
        <end position="594"/>
    </location>
</feature>